<sequence length="206" mass="21603">MIITMRTSLIASLATIAVTAATLVGGAATASAQTADRTLPSFIPQHLIPAHLVPQVDGLVSQVRAALPPEVWAAVGSSEMAYRDVAGMAVTGGLREGIVREIDSYRVGRALGTLAPNPELDREAQAWADRLAARDEVVHNTALIGRGYGENIVAAGTHCGVTCLVDLWKNSPGHNENLLDPGYRSAGMGIAYSSGGKVFVVHNFAY</sequence>
<evidence type="ECO:0000256" key="1">
    <source>
        <dbReference type="SAM" id="SignalP"/>
    </source>
</evidence>
<feature type="signal peptide" evidence="1">
    <location>
        <begin position="1"/>
        <end position="32"/>
    </location>
</feature>
<feature type="domain" description="SCP" evidence="2">
    <location>
        <begin position="100"/>
        <end position="202"/>
    </location>
</feature>
<dbReference type="EMBL" id="QNTT01000019">
    <property type="protein sequence ID" value="RBA36358.1"/>
    <property type="molecule type" value="Genomic_DNA"/>
</dbReference>
<proteinExistence type="predicted"/>
<dbReference type="InterPro" id="IPR014044">
    <property type="entry name" value="CAP_dom"/>
</dbReference>
<evidence type="ECO:0000313" key="4">
    <source>
        <dbReference type="Proteomes" id="UP000252187"/>
    </source>
</evidence>
<evidence type="ECO:0000313" key="3">
    <source>
        <dbReference type="EMBL" id="RBA36358.1"/>
    </source>
</evidence>
<dbReference type="CDD" id="cd05379">
    <property type="entry name" value="CAP_bacterial"/>
    <property type="match status" value="1"/>
</dbReference>
<accession>A0A365PAR0</accession>
<protein>
    <submittedName>
        <fullName evidence="3">CAP domain-containing protein</fullName>
    </submittedName>
</protein>
<name>A0A365PAR0_9ACTN</name>
<reference evidence="3 4" key="1">
    <citation type="submission" date="2018-06" db="EMBL/GenBank/DDBJ databases">
        <title>Whole genome sequencing of four bacterial strains from South Shetland trench revealing bio-synthetic gene clusters.</title>
        <authorList>
            <person name="Abdel-Mageed W.M."/>
            <person name="Lehri B."/>
            <person name="Jarmusch S.A."/>
            <person name="Miranda K."/>
            <person name="Goodfellow M."/>
            <person name="Jaspars M."/>
            <person name="Karlyshev A.V."/>
        </authorList>
    </citation>
    <scope>NUCLEOTIDE SEQUENCE [LARGE SCALE GENOMIC DNA]</scope>
    <source>
        <strain evidence="3 4">SST1</strain>
    </source>
</reference>
<keyword evidence="1" id="KW-0732">Signal</keyword>
<comment type="caution">
    <text evidence="3">The sequence shown here is derived from an EMBL/GenBank/DDBJ whole genome shotgun (WGS) entry which is preliminary data.</text>
</comment>
<dbReference type="Proteomes" id="UP000252187">
    <property type="component" value="Unassembled WGS sequence"/>
</dbReference>
<dbReference type="SUPFAM" id="SSF55797">
    <property type="entry name" value="PR-1-like"/>
    <property type="match status" value="1"/>
</dbReference>
<gene>
    <name evidence="3" type="ORF">DQ226_08765</name>
</gene>
<evidence type="ECO:0000259" key="2">
    <source>
        <dbReference type="Pfam" id="PF00188"/>
    </source>
</evidence>
<dbReference type="Gene3D" id="3.40.33.10">
    <property type="entry name" value="CAP"/>
    <property type="match status" value="1"/>
</dbReference>
<organism evidence="3 4">
    <name type="scientific">Dietzia maris</name>
    <dbReference type="NCBI Taxonomy" id="37915"/>
    <lineage>
        <taxon>Bacteria</taxon>
        <taxon>Bacillati</taxon>
        <taxon>Actinomycetota</taxon>
        <taxon>Actinomycetes</taxon>
        <taxon>Mycobacteriales</taxon>
        <taxon>Dietziaceae</taxon>
        <taxon>Dietzia</taxon>
    </lineage>
</organism>
<dbReference type="AlphaFoldDB" id="A0A365PAR0"/>
<feature type="chain" id="PRO_5017040600" evidence="1">
    <location>
        <begin position="33"/>
        <end position="206"/>
    </location>
</feature>
<dbReference type="InterPro" id="IPR035940">
    <property type="entry name" value="CAP_sf"/>
</dbReference>
<dbReference type="Pfam" id="PF00188">
    <property type="entry name" value="CAP"/>
    <property type="match status" value="1"/>
</dbReference>